<evidence type="ECO:0000313" key="3">
    <source>
        <dbReference type="Proteomes" id="UP000501849"/>
    </source>
</evidence>
<dbReference type="KEGG" id="mfre:EXE63_00675"/>
<feature type="region of interest" description="Disordered" evidence="1">
    <location>
        <begin position="264"/>
        <end position="287"/>
    </location>
</feature>
<keyword evidence="2" id="KW-0614">Plasmid</keyword>
<reference evidence="2 3" key="1">
    <citation type="submission" date="2019-04" db="EMBL/GenBank/DDBJ databases">
        <title>Draft, Whole-Genome Sequence of the Anthracene-degrading Mycobacterium frederiksbergense LB501T, Isolated from a Polycyclic Aromatic Hydrocarbon (PAH)-Contaminated Soil.</title>
        <authorList>
            <person name="Augelletti F."/>
        </authorList>
    </citation>
    <scope>NUCLEOTIDE SEQUENCE [LARGE SCALE GENOMIC DNA]</scope>
    <source>
        <strain evidence="2 3">LB 501T</strain>
        <plasmid evidence="2 3">unnamed1</plasmid>
    </source>
</reference>
<accession>A0A6H0RZU7</accession>
<proteinExistence type="predicted"/>
<dbReference type="EMBL" id="CP038797">
    <property type="protein sequence ID" value="QIV79595.1"/>
    <property type="molecule type" value="Genomic_DNA"/>
</dbReference>
<dbReference type="RefSeq" id="WP_168140379.1">
    <property type="nucleotide sequence ID" value="NZ_CP038797.1"/>
</dbReference>
<gene>
    <name evidence="2" type="ORF">EXE63_00675</name>
</gene>
<sequence>MEAIHGWLGAAGAENVDGYRDLLVKALNPTSAEREALVLPEPQSADANAVLALLKKGQVPTQRAVQAGAANARPPVVREPARKWSDAEIDRFGQLGAPWLHEYRQTHGTGPTWNEFFSSAPVERAFDEFGVGSGVGEGGVQGYLRRDGVRSLLIRRGRRRGWFAFNDQPRSLCAGPSFFVAGYRAPDPVGRRVAGLIRQSHAAGEKRHLQWADIAEVLDLDGSRVFRDVEDAAAQAGWLATEQWISIKPAGIGLGFRARREQRRNGLRSARKRLADQSPASEPVSTD</sequence>
<evidence type="ECO:0000313" key="2">
    <source>
        <dbReference type="EMBL" id="QIV79595.1"/>
    </source>
</evidence>
<dbReference type="AlphaFoldDB" id="A0A6H0RZU7"/>
<feature type="compositionally biased region" description="Polar residues" evidence="1">
    <location>
        <begin position="278"/>
        <end position="287"/>
    </location>
</feature>
<evidence type="ECO:0000256" key="1">
    <source>
        <dbReference type="SAM" id="MobiDB-lite"/>
    </source>
</evidence>
<protein>
    <submittedName>
        <fullName evidence="2">Uncharacterized protein</fullName>
    </submittedName>
</protein>
<keyword evidence="3" id="KW-1185">Reference proteome</keyword>
<organism evidence="2 3">
    <name type="scientific">Mycolicibacterium frederiksbergense</name>
    <dbReference type="NCBI Taxonomy" id="117567"/>
    <lineage>
        <taxon>Bacteria</taxon>
        <taxon>Bacillati</taxon>
        <taxon>Actinomycetota</taxon>
        <taxon>Actinomycetes</taxon>
        <taxon>Mycobacteriales</taxon>
        <taxon>Mycobacteriaceae</taxon>
        <taxon>Mycolicibacterium</taxon>
    </lineage>
</organism>
<geneLocation type="plasmid" evidence="2 3">
    <name>unnamed1</name>
</geneLocation>
<dbReference type="Proteomes" id="UP000501849">
    <property type="component" value="Plasmid unnamed1"/>
</dbReference>
<name>A0A6H0RZU7_9MYCO</name>